<dbReference type="Proteomes" id="UP000481339">
    <property type="component" value="Unassembled WGS sequence"/>
</dbReference>
<name>A0A7C8BVC3_9MICO</name>
<accession>A0A7C8BVC3</accession>
<evidence type="ECO:0000313" key="3">
    <source>
        <dbReference type="EMBL" id="KAB1633642.1"/>
    </source>
</evidence>
<dbReference type="AlphaFoldDB" id="A0A7C8BVC3"/>
<keyword evidence="4" id="KW-1185">Reference proteome</keyword>
<reference evidence="3 4" key="1">
    <citation type="submission" date="2019-09" db="EMBL/GenBank/DDBJ databases">
        <title>Phylogeny of genus Pseudoclavibacter and closely related genus.</title>
        <authorList>
            <person name="Li Y."/>
        </authorList>
    </citation>
    <scope>NUCLEOTIDE SEQUENCE [LARGE SCALE GENOMIC DNA]</scope>
    <source>
        <strain evidence="3 4">JCM 16921</strain>
    </source>
</reference>
<dbReference type="RefSeq" id="WP_158035437.1">
    <property type="nucleotide sequence ID" value="NZ_BAAAZV010000018.1"/>
</dbReference>
<dbReference type="InterPro" id="IPR019277">
    <property type="entry name" value="DUF2304"/>
</dbReference>
<dbReference type="OrthoDB" id="3261168at2"/>
<keyword evidence="2" id="KW-0472">Membrane</keyword>
<dbReference type="EMBL" id="WBKA01000001">
    <property type="protein sequence ID" value="KAB1633642.1"/>
    <property type="molecule type" value="Genomic_DNA"/>
</dbReference>
<evidence type="ECO:0000313" key="4">
    <source>
        <dbReference type="Proteomes" id="UP000481339"/>
    </source>
</evidence>
<organism evidence="3 4">
    <name type="scientific">Pseudoclavibacter caeni</name>
    <dbReference type="NCBI Taxonomy" id="908846"/>
    <lineage>
        <taxon>Bacteria</taxon>
        <taxon>Bacillati</taxon>
        <taxon>Actinomycetota</taxon>
        <taxon>Actinomycetes</taxon>
        <taxon>Micrococcales</taxon>
        <taxon>Microbacteriaceae</taxon>
        <taxon>Pseudoclavibacter</taxon>
    </lineage>
</organism>
<feature type="transmembrane region" description="Helical" evidence="2">
    <location>
        <begin position="65"/>
        <end position="83"/>
    </location>
</feature>
<evidence type="ECO:0000256" key="2">
    <source>
        <dbReference type="SAM" id="Phobius"/>
    </source>
</evidence>
<proteinExistence type="predicted"/>
<feature type="transmembrane region" description="Helical" evidence="2">
    <location>
        <begin position="29"/>
        <end position="53"/>
    </location>
</feature>
<keyword evidence="2" id="KW-1133">Transmembrane helix</keyword>
<evidence type="ECO:0000256" key="1">
    <source>
        <dbReference type="SAM" id="Coils"/>
    </source>
</evidence>
<feature type="coiled-coil region" evidence="1">
    <location>
        <begin position="85"/>
        <end position="112"/>
    </location>
</feature>
<comment type="caution">
    <text evidence="3">The sequence shown here is derived from an EMBL/GenBank/DDBJ whole genome shotgun (WGS) entry which is preliminary data.</text>
</comment>
<keyword evidence="1" id="KW-0175">Coiled coil</keyword>
<dbReference type="Pfam" id="PF10066">
    <property type="entry name" value="DUF2304"/>
    <property type="match status" value="1"/>
</dbReference>
<keyword evidence="2" id="KW-0812">Transmembrane</keyword>
<protein>
    <submittedName>
        <fullName evidence="3">DUF2304 domain-containing protein</fullName>
    </submittedName>
</protein>
<gene>
    <name evidence="3" type="ORF">F8O02_01575</name>
</gene>
<sequence>MRYLALIFFIVAFVGIVQLVRHRQLREKYAILWIVLSLATIVLLLFPGILWWASEVVGVQVPANLLFAITLALLAGISVHLSWEASRSEERVRRLAEEAALLRLEVERLERVQAGEKEHGAEGH</sequence>
<feature type="transmembrane region" description="Helical" evidence="2">
    <location>
        <begin position="6"/>
        <end position="22"/>
    </location>
</feature>